<dbReference type="GO" id="GO:0016787">
    <property type="term" value="F:hydrolase activity"/>
    <property type="evidence" value="ECO:0007669"/>
    <property type="project" value="UniProtKB-KW"/>
</dbReference>
<dbReference type="SUPFAM" id="SSF52499">
    <property type="entry name" value="Isochorismatase-like hydrolases"/>
    <property type="match status" value="1"/>
</dbReference>
<gene>
    <name evidence="4" type="ORF">FB45DRAFT_1067690</name>
</gene>
<sequence length="222" mass="24142">MANHHPDAACYARSGFSNKMGWGTRPALLIVDACIAYWTPDSPLDTSGYPASAASPAAMKRLLDAARAGSVPIIWTRVEYEHEDMRDASVFWLKAKSLAIFQRSDKRGLGGWVVDAGLTPIDGEHIVTKQQPSAFFRTDVDQRLRDLGVDTLVICGASTSGCVRASTLDAMQYGYRPMLVGEACAERSPEIQNANLFDLGSKYADIVATEEVGRWLGKLGTL</sequence>
<name>A0AAD7B2N1_9AGAR</name>
<dbReference type="InterPro" id="IPR000868">
    <property type="entry name" value="Isochorismatase-like_dom"/>
</dbReference>
<organism evidence="4 5">
    <name type="scientific">Roridomyces roridus</name>
    <dbReference type="NCBI Taxonomy" id="1738132"/>
    <lineage>
        <taxon>Eukaryota</taxon>
        <taxon>Fungi</taxon>
        <taxon>Dikarya</taxon>
        <taxon>Basidiomycota</taxon>
        <taxon>Agaricomycotina</taxon>
        <taxon>Agaricomycetes</taxon>
        <taxon>Agaricomycetidae</taxon>
        <taxon>Agaricales</taxon>
        <taxon>Marasmiineae</taxon>
        <taxon>Mycenaceae</taxon>
        <taxon>Roridomyces</taxon>
    </lineage>
</organism>
<evidence type="ECO:0000256" key="1">
    <source>
        <dbReference type="ARBA" id="ARBA00006336"/>
    </source>
</evidence>
<feature type="domain" description="Isochorismatase-like" evidence="3">
    <location>
        <begin position="27"/>
        <end position="211"/>
    </location>
</feature>
<dbReference type="Gene3D" id="3.40.50.850">
    <property type="entry name" value="Isochorismatase-like"/>
    <property type="match status" value="1"/>
</dbReference>
<evidence type="ECO:0000256" key="2">
    <source>
        <dbReference type="ARBA" id="ARBA00022801"/>
    </source>
</evidence>
<proteinExistence type="inferred from homology"/>
<dbReference type="PANTHER" id="PTHR43540">
    <property type="entry name" value="PEROXYUREIDOACRYLATE/UREIDOACRYLATE AMIDOHYDROLASE-RELATED"/>
    <property type="match status" value="1"/>
</dbReference>
<comment type="caution">
    <text evidence="4">The sequence shown here is derived from an EMBL/GenBank/DDBJ whole genome shotgun (WGS) entry which is preliminary data.</text>
</comment>
<dbReference type="InterPro" id="IPR050272">
    <property type="entry name" value="Isochorismatase-like_hydrls"/>
</dbReference>
<reference evidence="4" key="1">
    <citation type="submission" date="2023-03" db="EMBL/GenBank/DDBJ databases">
        <title>Massive genome expansion in bonnet fungi (Mycena s.s.) driven by repeated elements and novel gene families across ecological guilds.</title>
        <authorList>
            <consortium name="Lawrence Berkeley National Laboratory"/>
            <person name="Harder C.B."/>
            <person name="Miyauchi S."/>
            <person name="Viragh M."/>
            <person name="Kuo A."/>
            <person name="Thoen E."/>
            <person name="Andreopoulos B."/>
            <person name="Lu D."/>
            <person name="Skrede I."/>
            <person name="Drula E."/>
            <person name="Henrissat B."/>
            <person name="Morin E."/>
            <person name="Kohler A."/>
            <person name="Barry K."/>
            <person name="LaButti K."/>
            <person name="Morin E."/>
            <person name="Salamov A."/>
            <person name="Lipzen A."/>
            <person name="Mereny Z."/>
            <person name="Hegedus B."/>
            <person name="Baldrian P."/>
            <person name="Stursova M."/>
            <person name="Weitz H."/>
            <person name="Taylor A."/>
            <person name="Grigoriev I.V."/>
            <person name="Nagy L.G."/>
            <person name="Martin F."/>
            <person name="Kauserud H."/>
        </authorList>
    </citation>
    <scope>NUCLEOTIDE SEQUENCE</scope>
    <source>
        <strain evidence="4">9284</strain>
    </source>
</reference>
<dbReference type="AlphaFoldDB" id="A0AAD7B2N1"/>
<dbReference type="Pfam" id="PF00857">
    <property type="entry name" value="Isochorismatase"/>
    <property type="match status" value="1"/>
</dbReference>
<comment type="similarity">
    <text evidence="1">Belongs to the isochorismatase family.</text>
</comment>
<evidence type="ECO:0000313" key="4">
    <source>
        <dbReference type="EMBL" id="KAJ7607954.1"/>
    </source>
</evidence>
<accession>A0AAD7B2N1</accession>
<evidence type="ECO:0000313" key="5">
    <source>
        <dbReference type="Proteomes" id="UP001221142"/>
    </source>
</evidence>
<dbReference type="EMBL" id="JARKIF010000047">
    <property type="protein sequence ID" value="KAJ7607954.1"/>
    <property type="molecule type" value="Genomic_DNA"/>
</dbReference>
<keyword evidence="5" id="KW-1185">Reference proteome</keyword>
<dbReference type="Proteomes" id="UP001221142">
    <property type="component" value="Unassembled WGS sequence"/>
</dbReference>
<dbReference type="InterPro" id="IPR036380">
    <property type="entry name" value="Isochorismatase-like_sf"/>
</dbReference>
<dbReference type="PANTHER" id="PTHR43540:SF1">
    <property type="entry name" value="ISOCHORISMATASE HYDROLASE"/>
    <property type="match status" value="1"/>
</dbReference>
<protein>
    <submittedName>
        <fullName evidence="4">N-carbamoylsarcosine amidase</fullName>
    </submittedName>
</protein>
<evidence type="ECO:0000259" key="3">
    <source>
        <dbReference type="Pfam" id="PF00857"/>
    </source>
</evidence>
<keyword evidence="2" id="KW-0378">Hydrolase</keyword>